<feature type="repeat" description="PPR" evidence="3">
    <location>
        <begin position="528"/>
        <end position="562"/>
    </location>
</feature>
<comment type="caution">
    <text evidence="5">The sequence shown here is derived from an EMBL/GenBank/DDBJ whole genome shotgun (WGS) entry which is preliminary data.</text>
</comment>
<gene>
    <name evidence="5" type="ORF">CCACVL1_23563</name>
</gene>
<feature type="repeat" description="PPR" evidence="3">
    <location>
        <begin position="375"/>
        <end position="409"/>
    </location>
</feature>
<feature type="compositionally biased region" description="Basic and acidic residues" evidence="4">
    <location>
        <begin position="948"/>
        <end position="967"/>
    </location>
</feature>
<accession>A0A1R3GTH7</accession>
<keyword evidence="2" id="KW-0677">Repeat</keyword>
<dbReference type="InterPro" id="IPR002885">
    <property type="entry name" value="PPR_rpt"/>
</dbReference>
<feature type="repeat" description="PPR" evidence="3">
    <location>
        <begin position="165"/>
        <end position="199"/>
    </location>
</feature>
<proteinExistence type="inferred from homology"/>
<feature type="repeat" description="PPR" evidence="3">
    <location>
        <begin position="445"/>
        <end position="479"/>
    </location>
</feature>
<feature type="compositionally biased region" description="Basic residues" evidence="4">
    <location>
        <begin position="837"/>
        <end position="846"/>
    </location>
</feature>
<dbReference type="NCBIfam" id="TIGR00756">
    <property type="entry name" value="PPR"/>
    <property type="match status" value="11"/>
</dbReference>
<feature type="region of interest" description="Disordered" evidence="4">
    <location>
        <begin position="837"/>
        <end position="869"/>
    </location>
</feature>
<feature type="region of interest" description="Disordered" evidence="4">
    <location>
        <begin position="948"/>
        <end position="983"/>
    </location>
</feature>
<evidence type="ECO:0000256" key="3">
    <source>
        <dbReference type="PROSITE-ProRule" id="PRU00708"/>
    </source>
</evidence>
<dbReference type="EMBL" id="AWWV01013478">
    <property type="protein sequence ID" value="OMO61382.1"/>
    <property type="molecule type" value="Genomic_DNA"/>
</dbReference>
<feature type="repeat" description="PPR" evidence="3">
    <location>
        <begin position="130"/>
        <end position="164"/>
    </location>
</feature>
<reference evidence="5 6" key="1">
    <citation type="submission" date="2013-09" db="EMBL/GenBank/DDBJ databases">
        <title>Corchorus capsularis genome sequencing.</title>
        <authorList>
            <person name="Alam M."/>
            <person name="Haque M.S."/>
            <person name="Islam M.S."/>
            <person name="Emdad E.M."/>
            <person name="Islam M.M."/>
            <person name="Ahmed B."/>
            <person name="Halim A."/>
            <person name="Hossen Q.M.M."/>
            <person name="Hossain M.Z."/>
            <person name="Ahmed R."/>
            <person name="Khan M.M."/>
            <person name="Islam R."/>
            <person name="Rashid M.M."/>
            <person name="Khan S.A."/>
            <person name="Rahman M.S."/>
            <person name="Alam M."/>
        </authorList>
    </citation>
    <scope>NUCLEOTIDE SEQUENCE [LARGE SCALE GENOMIC DNA]</scope>
    <source>
        <strain evidence="6">cv. CVL-1</strain>
        <tissue evidence="5">Whole seedling</tissue>
    </source>
</reference>
<evidence type="ECO:0008006" key="7">
    <source>
        <dbReference type="Google" id="ProtNLM"/>
    </source>
</evidence>
<feature type="region of interest" description="Disordered" evidence="4">
    <location>
        <begin position="1128"/>
        <end position="1153"/>
    </location>
</feature>
<dbReference type="InterPro" id="IPR050667">
    <property type="entry name" value="PPR-containing_protein"/>
</dbReference>
<comment type="similarity">
    <text evidence="1">Belongs to the PPR family. P subfamily.</text>
</comment>
<dbReference type="Pfam" id="PF13041">
    <property type="entry name" value="PPR_2"/>
    <property type="match status" value="5"/>
</dbReference>
<dbReference type="OrthoDB" id="185373at2759"/>
<feature type="repeat" description="PPR" evidence="3">
    <location>
        <begin position="200"/>
        <end position="234"/>
    </location>
</feature>
<feature type="repeat" description="PPR" evidence="3">
    <location>
        <begin position="340"/>
        <end position="374"/>
    </location>
</feature>
<dbReference type="Gene3D" id="1.25.40.10">
    <property type="entry name" value="Tetratricopeptide repeat domain"/>
    <property type="match status" value="5"/>
</dbReference>
<evidence type="ECO:0000256" key="4">
    <source>
        <dbReference type="SAM" id="MobiDB-lite"/>
    </source>
</evidence>
<feature type="repeat" description="PPR" evidence="3">
    <location>
        <begin position="410"/>
        <end position="444"/>
    </location>
</feature>
<dbReference type="PANTHER" id="PTHR47939:SF13">
    <property type="entry name" value="OS03G0201400 PROTEIN"/>
    <property type="match status" value="1"/>
</dbReference>
<evidence type="ECO:0000313" key="5">
    <source>
        <dbReference type="EMBL" id="OMO61382.1"/>
    </source>
</evidence>
<evidence type="ECO:0000313" key="6">
    <source>
        <dbReference type="Proteomes" id="UP000188268"/>
    </source>
</evidence>
<evidence type="ECO:0000256" key="1">
    <source>
        <dbReference type="ARBA" id="ARBA00007626"/>
    </source>
</evidence>
<dbReference type="Pfam" id="PF01535">
    <property type="entry name" value="PPR"/>
    <property type="match status" value="2"/>
</dbReference>
<feature type="repeat" description="PPR" evidence="3">
    <location>
        <begin position="563"/>
        <end position="597"/>
    </location>
</feature>
<dbReference type="InterPro" id="IPR011990">
    <property type="entry name" value="TPR-like_helical_dom_sf"/>
</dbReference>
<dbReference type="PANTHER" id="PTHR47939">
    <property type="entry name" value="MEMBRANE-ASSOCIATED SALT-INDUCIBLE PROTEIN-LIKE"/>
    <property type="match status" value="1"/>
</dbReference>
<feature type="compositionally biased region" description="Polar residues" evidence="4">
    <location>
        <begin position="970"/>
        <end position="983"/>
    </location>
</feature>
<feature type="compositionally biased region" description="Polar residues" evidence="4">
    <location>
        <begin position="1138"/>
        <end position="1153"/>
    </location>
</feature>
<evidence type="ECO:0000256" key="2">
    <source>
        <dbReference type="ARBA" id="ARBA00022737"/>
    </source>
</evidence>
<dbReference type="Proteomes" id="UP000188268">
    <property type="component" value="Unassembled WGS sequence"/>
</dbReference>
<feature type="repeat" description="PPR" evidence="3">
    <location>
        <begin position="235"/>
        <end position="269"/>
    </location>
</feature>
<feature type="compositionally biased region" description="Low complexity" evidence="4">
    <location>
        <begin position="852"/>
        <end position="864"/>
    </location>
</feature>
<organism evidence="5 6">
    <name type="scientific">Corchorus capsularis</name>
    <name type="common">Jute</name>
    <dbReference type="NCBI Taxonomy" id="210143"/>
    <lineage>
        <taxon>Eukaryota</taxon>
        <taxon>Viridiplantae</taxon>
        <taxon>Streptophyta</taxon>
        <taxon>Embryophyta</taxon>
        <taxon>Tracheophyta</taxon>
        <taxon>Spermatophyta</taxon>
        <taxon>Magnoliopsida</taxon>
        <taxon>eudicotyledons</taxon>
        <taxon>Gunneridae</taxon>
        <taxon>Pentapetalae</taxon>
        <taxon>rosids</taxon>
        <taxon>malvids</taxon>
        <taxon>Malvales</taxon>
        <taxon>Malvaceae</taxon>
        <taxon>Grewioideae</taxon>
        <taxon>Apeibeae</taxon>
        <taxon>Corchorus</taxon>
    </lineage>
</organism>
<feature type="region of interest" description="Disordered" evidence="4">
    <location>
        <begin position="884"/>
        <end position="921"/>
    </location>
</feature>
<feature type="repeat" description="PPR" evidence="3">
    <location>
        <begin position="270"/>
        <end position="304"/>
    </location>
</feature>
<dbReference type="Gramene" id="OMO61382">
    <property type="protein sequence ID" value="OMO61382"/>
    <property type="gene ID" value="CCACVL1_23563"/>
</dbReference>
<dbReference type="Pfam" id="PF12854">
    <property type="entry name" value="PPR_1"/>
    <property type="match status" value="1"/>
</dbReference>
<protein>
    <recommendedName>
        <fullName evidence="7">Pentatricopeptide repeat-containing protein</fullName>
    </recommendedName>
</protein>
<dbReference type="PROSITE" id="PS51375">
    <property type="entry name" value="PPR"/>
    <property type="match status" value="12"/>
</dbReference>
<keyword evidence="6" id="KW-1185">Reference proteome</keyword>
<feature type="compositionally biased region" description="Polar residues" evidence="4">
    <location>
        <begin position="894"/>
        <end position="913"/>
    </location>
</feature>
<sequence>MRSQFFRPIAHFPAKKTSKFQSPNFFPSSSHQDYTVAHEVHSILHSVNPMEPALEPLLPFLSPDVVTSIIRDQPNPQLGFRFFMWAIQRERLRSSASDKLVVDMLLRKDNAFDMYWQTLEEAKQCGVLIVPDVFRVLISGYAKMGLDEKAVECFGKMKDFDCQPDVFTYNAILYVLVRKKVLLLALAVYNKLLKSNYKPSIGTFSILIDGLCKSGKTKDALNMLDEMTQRGIEPNTYVYTIIISGLCRADRADDACRLLIKMKDCGCPPDFVTYNALLNGFCELGRVDEALALLRSFQKDAFVLGLRGYSSFINSFFRAGRYKDAYAWYTKMLEENIQPDIVLYGIMLQRLSEVGKVEDALKLLSEMTERGLVPDTRCYNAVIKGFCDLGLLDEAQSLQLEISSHDCFPNAYTYTILISGMCRNGLVVEAQQIFKEMEKLGCSPSVVTFNTLIDGLSKAGEIEEAHLLFCKMEIGRNPSVFLRLSHGSTRVLDSSSLKTMVDQLFESGRILKAYRILMQLVDGGNVPDIFTYNILIHGFCKAGNMNGAFKLFKELQLKGLSPDSVTYGTLINGFQMAGRDEDAFSMFDQMEKNGCKSSVAVYRSLMTWSCRRRKVSFAFNLWLKYLRSVPGCEDTVINEVEKYFDEGEVEKAIRGLLEMDFKLSKFSLAPYTIWLIGLCQARRVEEALKIFNVLEECKTELQVSSASEAHHNHENPPIQMGDTGVALSTSNNIVLEQPGMRLQLLFSFINFEKITCRVQSKNKDQVRHYYYRLVRRMNKLLGPGLCLDAKNSKDTNAAMLRWWSLLEKYSCRASKLHLRPRRFKIFVEALEHQLLKDRKKNVRKRPSQGENSSPTSPTTVPSQSRASHDARTVKLVLVDSQNIQKLGPGKGSFKRNTNAGVNRSNGKGESNTIKPARQRRKPAAYKKWEKAAMAGVSLVADAAEHLERTTDKEVERDQDTPGHKIVDPVENNQTPLPASSQNPFTESTIHAAGKLKLQLFPIDDSTKKALEMDKHNPHLELTLSTRKKISSIMEHLNRKWGHSSVASGELMLFPNGVQRENLMGCQRWNQASVVTAGDVYAMIGSAQVFRLRYGWFSDTEVASLTWQAPVSSSCFPSVHNMNVESRQGCNVEEEQASAPFTSSQSNKLDGQSETSNGAIMRRLEDVDDQRLNNNTAALSAGEWADSLTNISVGDLLAEVPHDLDDNCADHPVAISSQCLQQIPFSCDSFDAAIAAHISRHQNKMEVSSLASHASSIWDAEETCDAFSFRKNPIPSLSGAASPTASKEIGKLNLGGSGTFDKESPDPEVHDSACQDLVNECLSEPQIMDTTEKDFNGLTDIYWPDSLGPLDLDVPPCKYHSEDLILGDSLGGLNRLIASSLDAFQNCSFFGLDKKESTSTVEGRDTASSAFKIGSEG</sequence>
<name>A0A1R3GTH7_COCAP</name>
<feature type="repeat" description="PPR" evidence="3">
    <location>
        <begin position="305"/>
        <end position="339"/>
    </location>
</feature>